<protein>
    <submittedName>
        <fullName evidence="1">Uncharacterized protein</fullName>
    </submittedName>
</protein>
<reference evidence="2" key="1">
    <citation type="submission" date="2015-06" db="EMBL/GenBank/DDBJ databases">
        <title>Expansion of signal transduction pathways in fungi by whole-genome duplication.</title>
        <authorList>
            <consortium name="DOE Joint Genome Institute"/>
            <person name="Corrochano L.M."/>
            <person name="Kuo A."/>
            <person name="Marcet-Houben M."/>
            <person name="Polaino S."/>
            <person name="Salamov A."/>
            <person name="Villalobos J.M."/>
            <person name="Alvarez M.I."/>
            <person name="Avalos J."/>
            <person name="Benito E.P."/>
            <person name="Benoit I."/>
            <person name="Burger G."/>
            <person name="Camino L.P."/>
            <person name="Canovas D."/>
            <person name="Cerda-Olmedo E."/>
            <person name="Cheng J.-F."/>
            <person name="Dominguez A."/>
            <person name="Elias M."/>
            <person name="Eslava A.P."/>
            <person name="Glaser F."/>
            <person name="Grimwood J."/>
            <person name="Gutierrez G."/>
            <person name="Heitman J."/>
            <person name="Henrissat B."/>
            <person name="Iturriaga E.A."/>
            <person name="Lang B.F."/>
            <person name="Lavin J.L."/>
            <person name="Lee S."/>
            <person name="Li W."/>
            <person name="Lindquist E."/>
            <person name="Lopez-Garcia S."/>
            <person name="Luque E.M."/>
            <person name="Marcos A.T."/>
            <person name="Martin J."/>
            <person name="McCluskey K."/>
            <person name="Medina H.R."/>
            <person name="Miralles-Duran A."/>
            <person name="Miyazaki A."/>
            <person name="Munoz-Torres E."/>
            <person name="Oguiza J.A."/>
            <person name="Ohm R."/>
            <person name="Olmedo M."/>
            <person name="Orejas M."/>
            <person name="Ortiz-Castellanos L."/>
            <person name="Pisabarro A.G."/>
            <person name="Rodriguez-Romero J."/>
            <person name="Ruiz-Herrera J."/>
            <person name="Ruiz-Vazquez R."/>
            <person name="Sanz C."/>
            <person name="Schackwitz W."/>
            <person name="Schmutz J."/>
            <person name="Shahriari M."/>
            <person name="Shelest E."/>
            <person name="Silva-Franco F."/>
            <person name="Soanes D."/>
            <person name="Syed K."/>
            <person name="Tagua V.G."/>
            <person name="Talbot N.J."/>
            <person name="Thon M."/>
            <person name="De vries R.P."/>
            <person name="Wiebenga A."/>
            <person name="Yadav J.S."/>
            <person name="Braun E.L."/>
            <person name="Baker S."/>
            <person name="Garre V."/>
            <person name="Horwitz B."/>
            <person name="Torres-Martinez S."/>
            <person name="Idnurm A."/>
            <person name="Herrera-Estrella A."/>
            <person name="Gabaldon T."/>
            <person name="Grigoriev I.V."/>
        </authorList>
    </citation>
    <scope>NUCLEOTIDE SEQUENCE [LARGE SCALE GENOMIC DNA]</scope>
    <source>
        <strain evidence="2">NRRL 1555(-)</strain>
    </source>
</reference>
<sequence length="76" mass="9042">MHQRKKNETSRGNHYVIFTCPYRKNRNTIVHFWLVGKVQSFYQCKDSRYSLHFLAFVEIMKEHDAAGHDSSVPTVR</sequence>
<accession>A0A163A782</accession>
<dbReference type="GeneID" id="28992739"/>
<evidence type="ECO:0000313" key="1">
    <source>
        <dbReference type="EMBL" id="OAD71541.1"/>
    </source>
</evidence>
<dbReference type="VEuPathDB" id="FungiDB:PHYBLDRAFT_147287"/>
<evidence type="ECO:0000313" key="2">
    <source>
        <dbReference type="Proteomes" id="UP000077315"/>
    </source>
</evidence>
<gene>
    <name evidence="1" type="ORF">PHYBLDRAFT_147287</name>
</gene>
<dbReference type="Proteomes" id="UP000077315">
    <property type="component" value="Unassembled WGS sequence"/>
</dbReference>
<proteinExistence type="predicted"/>
<dbReference type="RefSeq" id="XP_018289581.1">
    <property type="nucleotide sequence ID" value="XM_018431833.1"/>
</dbReference>
<dbReference type="InParanoid" id="A0A163A782"/>
<dbReference type="EMBL" id="KV440985">
    <property type="protein sequence ID" value="OAD71541.1"/>
    <property type="molecule type" value="Genomic_DNA"/>
</dbReference>
<organism evidence="1 2">
    <name type="scientific">Phycomyces blakesleeanus (strain ATCC 8743b / DSM 1359 / FGSC 10004 / NBRC 33097 / NRRL 1555)</name>
    <dbReference type="NCBI Taxonomy" id="763407"/>
    <lineage>
        <taxon>Eukaryota</taxon>
        <taxon>Fungi</taxon>
        <taxon>Fungi incertae sedis</taxon>
        <taxon>Mucoromycota</taxon>
        <taxon>Mucoromycotina</taxon>
        <taxon>Mucoromycetes</taxon>
        <taxon>Mucorales</taxon>
        <taxon>Phycomycetaceae</taxon>
        <taxon>Phycomyces</taxon>
    </lineage>
</organism>
<name>A0A163A782_PHYB8</name>
<dbReference type="AlphaFoldDB" id="A0A163A782"/>
<keyword evidence="2" id="KW-1185">Reference proteome</keyword>